<dbReference type="EMBL" id="JAUEPS010000023">
    <property type="protein sequence ID" value="KAK0457113.1"/>
    <property type="molecule type" value="Genomic_DNA"/>
</dbReference>
<dbReference type="Proteomes" id="UP001175211">
    <property type="component" value="Unassembled WGS sequence"/>
</dbReference>
<accession>A0AA39N4G5</accession>
<organism evidence="1 2">
    <name type="scientific">Armillaria tabescens</name>
    <name type="common">Ringless honey mushroom</name>
    <name type="synonym">Agaricus tabescens</name>
    <dbReference type="NCBI Taxonomy" id="1929756"/>
    <lineage>
        <taxon>Eukaryota</taxon>
        <taxon>Fungi</taxon>
        <taxon>Dikarya</taxon>
        <taxon>Basidiomycota</taxon>
        <taxon>Agaricomycotina</taxon>
        <taxon>Agaricomycetes</taxon>
        <taxon>Agaricomycetidae</taxon>
        <taxon>Agaricales</taxon>
        <taxon>Marasmiineae</taxon>
        <taxon>Physalacriaceae</taxon>
        <taxon>Desarmillaria</taxon>
    </lineage>
</organism>
<sequence>MVRAIIQICLFAVLGGFCALTLIFSLCGTAKYSGSSYCMSVAGLIHTHIRSDSQPTSGSIHTSPSCTSKGNCLNATVASRVVQTHLLHVHLLMDLVEGTGLPPGKFFDVNDTIFYHIGSSGLRGFSEYDKERQPFVDNIRAFCRKQSKIQLHYGSFLGAHFLRYFRPSALAPVYATFKSTIESLWAAEELEKSTSGSQQYTIQIDGILRQSLTQFFDKLQEVFAKLAVETPAMLDFFAEILSLGQRVSEQLDSELPRVQTIYHKIPWWDSIPRPNFLRRYSQRTIYEKYYEFLTEEAPNIRDLVEQVSIILDHLTALNDYFRWYSARPDTLNVGSLEGTPSAIELFRLLEEFQERVRSDWDLHSCNIPPRRMIGRNQRLPLGNGDPS</sequence>
<comment type="caution">
    <text evidence="1">The sequence shown here is derived from an EMBL/GenBank/DDBJ whole genome shotgun (WGS) entry which is preliminary data.</text>
</comment>
<protein>
    <submittedName>
        <fullName evidence="1">Uncharacterized protein</fullName>
    </submittedName>
</protein>
<dbReference type="RefSeq" id="XP_060329428.1">
    <property type="nucleotide sequence ID" value="XM_060473479.1"/>
</dbReference>
<evidence type="ECO:0000313" key="2">
    <source>
        <dbReference type="Proteomes" id="UP001175211"/>
    </source>
</evidence>
<dbReference type="GeneID" id="85357027"/>
<gene>
    <name evidence="1" type="ORF">EV420DRAFT_1551506</name>
</gene>
<keyword evidence="2" id="KW-1185">Reference proteome</keyword>
<reference evidence="1" key="1">
    <citation type="submission" date="2023-06" db="EMBL/GenBank/DDBJ databases">
        <authorList>
            <consortium name="Lawrence Berkeley National Laboratory"/>
            <person name="Ahrendt S."/>
            <person name="Sahu N."/>
            <person name="Indic B."/>
            <person name="Wong-Bajracharya J."/>
            <person name="Merenyi Z."/>
            <person name="Ke H.-M."/>
            <person name="Monk M."/>
            <person name="Kocsube S."/>
            <person name="Drula E."/>
            <person name="Lipzen A."/>
            <person name="Balint B."/>
            <person name="Henrissat B."/>
            <person name="Andreopoulos B."/>
            <person name="Martin F.M."/>
            <person name="Harder C.B."/>
            <person name="Rigling D."/>
            <person name="Ford K.L."/>
            <person name="Foster G.D."/>
            <person name="Pangilinan J."/>
            <person name="Papanicolaou A."/>
            <person name="Barry K."/>
            <person name="LaButti K."/>
            <person name="Viragh M."/>
            <person name="Koriabine M."/>
            <person name="Yan M."/>
            <person name="Riley R."/>
            <person name="Champramary S."/>
            <person name="Plett K.L."/>
            <person name="Tsai I.J."/>
            <person name="Slot J."/>
            <person name="Sipos G."/>
            <person name="Plett J."/>
            <person name="Nagy L.G."/>
            <person name="Grigoriev I.V."/>
        </authorList>
    </citation>
    <scope>NUCLEOTIDE SEQUENCE</scope>
    <source>
        <strain evidence="1">CCBAS 213</strain>
    </source>
</reference>
<dbReference type="AlphaFoldDB" id="A0AA39N4G5"/>
<proteinExistence type="predicted"/>
<name>A0AA39N4G5_ARMTA</name>
<evidence type="ECO:0000313" key="1">
    <source>
        <dbReference type="EMBL" id="KAK0457113.1"/>
    </source>
</evidence>